<sequence length="121" mass="13699">MGFGFPANGFIGCPALPQEALACKRRIHLWLAWPLIVPADIPLPTQMDCNRSPRSCAGRLYTNCITWRHYLRHYTLSTPLASRSLVIFDHPSMVLPHRPIGRDQVMSRLELQLSIYDDGLG</sequence>
<comment type="caution">
    <text evidence="1">The sequence shown here is derived from an EMBL/GenBank/DDBJ whole genome shotgun (WGS) entry which is preliminary data.</text>
</comment>
<dbReference type="AlphaFoldDB" id="A0AAN7QZ76"/>
<dbReference type="Proteomes" id="UP001346149">
    <property type="component" value="Unassembled WGS sequence"/>
</dbReference>
<protein>
    <submittedName>
        <fullName evidence="1">Uncharacterized protein</fullName>
    </submittedName>
</protein>
<proteinExistence type="predicted"/>
<dbReference type="EMBL" id="JAXQNO010000016">
    <property type="protein sequence ID" value="KAK4781610.1"/>
    <property type="molecule type" value="Genomic_DNA"/>
</dbReference>
<organism evidence="1 2">
    <name type="scientific">Trapa natans</name>
    <name type="common">Water chestnut</name>
    <dbReference type="NCBI Taxonomy" id="22666"/>
    <lineage>
        <taxon>Eukaryota</taxon>
        <taxon>Viridiplantae</taxon>
        <taxon>Streptophyta</taxon>
        <taxon>Embryophyta</taxon>
        <taxon>Tracheophyta</taxon>
        <taxon>Spermatophyta</taxon>
        <taxon>Magnoliopsida</taxon>
        <taxon>eudicotyledons</taxon>
        <taxon>Gunneridae</taxon>
        <taxon>Pentapetalae</taxon>
        <taxon>rosids</taxon>
        <taxon>malvids</taxon>
        <taxon>Myrtales</taxon>
        <taxon>Lythraceae</taxon>
        <taxon>Trapa</taxon>
    </lineage>
</organism>
<evidence type="ECO:0000313" key="2">
    <source>
        <dbReference type="Proteomes" id="UP001346149"/>
    </source>
</evidence>
<name>A0AAN7QZ76_TRANT</name>
<reference evidence="1 2" key="1">
    <citation type="journal article" date="2023" name="Hortic Res">
        <title>Pangenome of water caltrop reveals structural variations and asymmetric subgenome divergence after allopolyploidization.</title>
        <authorList>
            <person name="Zhang X."/>
            <person name="Chen Y."/>
            <person name="Wang L."/>
            <person name="Yuan Y."/>
            <person name="Fang M."/>
            <person name="Shi L."/>
            <person name="Lu R."/>
            <person name="Comes H.P."/>
            <person name="Ma Y."/>
            <person name="Chen Y."/>
            <person name="Huang G."/>
            <person name="Zhou Y."/>
            <person name="Zheng Z."/>
            <person name="Qiu Y."/>
        </authorList>
    </citation>
    <scope>NUCLEOTIDE SEQUENCE [LARGE SCALE GENOMIC DNA]</scope>
    <source>
        <strain evidence="1">F231</strain>
    </source>
</reference>
<keyword evidence="2" id="KW-1185">Reference proteome</keyword>
<gene>
    <name evidence="1" type="ORF">SAY86_015712</name>
</gene>
<evidence type="ECO:0000313" key="1">
    <source>
        <dbReference type="EMBL" id="KAK4781610.1"/>
    </source>
</evidence>
<accession>A0AAN7QZ76</accession>